<evidence type="ECO:0000259" key="5">
    <source>
        <dbReference type="PROSITE" id="PS50893"/>
    </source>
</evidence>
<organism evidence="6">
    <name type="scientific">freshwater metagenome</name>
    <dbReference type="NCBI Taxonomy" id="449393"/>
    <lineage>
        <taxon>unclassified sequences</taxon>
        <taxon>metagenomes</taxon>
        <taxon>ecological metagenomes</taxon>
    </lineage>
</organism>
<dbReference type="Pfam" id="PF00005">
    <property type="entry name" value="ABC_tran"/>
    <property type="match status" value="1"/>
</dbReference>
<dbReference type="SUPFAM" id="SSF52540">
    <property type="entry name" value="P-loop containing nucleoside triphosphate hydrolases"/>
    <property type="match status" value="1"/>
</dbReference>
<dbReference type="SMART" id="SM00382">
    <property type="entry name" value="AAA"/>
    <property type="match status" value="1"/>
</dbReference>
<accession>A0A6J7IWN3</accession>
<evidence type="ECO:0000256" key="2">
    <source>
        <dbReference type="ARBA" id="ARBA00022448"/>
    </source>
</evidence>
<dbReference type="CDD" id="cd03230">
    <property type="entry name" value="ABC_DR_subfamily_A"/>
    <property type="match status" value="1"/>
</dbReference>
<dbReference type="PROSITE" id="PS00211">
    <property type="entry name" value="ABC_TRANSPORTER_1"/>
    <property type="match status" value="1"/>
</dbReference>
<name>A0A6J7IWN3_9ZZZZ</name>
<dbReference type="AlphaFoldDB" id="A0A6J7IWN3"/>
<dbReference type="PANTHER" id="PTHR42711">
    <property type="entry name" value="ABC TRANSPORTER ATP-BINDING PROTEIN"/>
    <property type="match status" value="1"/>
</dbReference>
<dbReference type="PROSITE" id="PS50893">
    <property type="entry name" value="ABC_TRANSPORTER_2"/>
    <property type="match status" value="1"/>
</dbReference>
<dbReference type="GO" id="GO:0005524">
    <property type="term" value="F:ATP binding"/>
    <property type="evidence" value="ECO:0007669"/>
    <property type="project" value="UniProtKB-KW"/>
</dbReference>
<dbReference type="GO" id="GO:0016887">
    <property type="term" value="F:ATP hydrolysis activity"/>
    <property type="evidence" value="ECO:0007669"/>
    <property type="project" value="InterPro"/>
</dbReference>
<dbReference type="InterPro" id="IPR027417">
    <property type="entry name" value="P-loop_NTPase"/>
</dbReference>
<gene>
    <name evidence="6" type="ORF">UFOPK3772_00518</name>
</gene>
<keyword evidence="4" id="KW-0067">ATP-binding</keyword>
<dbReference type="EMBL" id="CAFBNE010000010">
    <property type="protein sequence ID" value="CAB4935160.1"/>
    <property type="molecule type" value="Genomic_DNA"/>
</dbReference>
<dbReference type="InterPro" id="IPR050763">
    <property type="entry name" value="ABC_transporter_ATP-binding"/>
</dbReference>
<dbReference type="InterPro" id="IPR003593">
    <property type="entry name" value="AAA+_ATPase"/>
</dbReference>
<reference evidence="6" key="1">
    <citation type="submission" date="2020-05" db="EMBL/GenBank/DDBJ databases">
        <authorList>
            <person name="Chiriac C."/>
            <person name="Salcher M."/>
            <person name="Ghai R."/>
            <person name="Kavagutti S V."/>
        </authorList>
    </citation>
    <scope>NUCLEOTIDE SEQUENCE</scope>
</reference>
<feature type="domain" description="ABC transporter" evidence="5">
    <location>
        <begin position="50"/>
        <end position="275"/>
    </location>
</feature>
<evidence type="ECO:0000256" key="4">
    <source>
        <dbReference type="ARBA" id="ARBA00022840"/>
    </source>
</evidence>
<evidence type="ECO:0000313" key="6">
    <source>
        <dbReference type="EMBL" id="CAB4935160.1"/>
    </source>
</evidence>
<dbReference type="InterPro" id="IPR017871">
    <property type="entry name" value="ABC_transporter-like_CS"/>
</dbReference>
<dbReference type="InterPro" id="IPR003439">
    <property type="entry name" value="ABC_transporter-like_ATP-bd"/>
</dbReference>
<proteinExistence type="inferred from homology"/>
<comment type="similarity">
    <text evidence="1">Belongs to the ABC transporter superfamily.</text>
</comment>
<keyword evidence="3" id="KW-0547">Nucleotide-binding</keyword>
<keyword evidence="2" id="KW-0813">Transport</keyword>
<evidence type="ECO:0000256" key="1">
    <source>
        <dbReference type="ARBA" id="ARBA00005417"/>
    </source>
</evidence>
<dbReference type="Gene3D" id="3.40.50.300">
    <property type="entry name" value="P-loop containing nucleotide triphosphate hydrolases"/>
    <property type="match status" value="1"/>
</dbReference>
<dbReference type="PANTHER" id="PTHR42711:SF5">
    <property type="entry name" value="ABC TRANSPORTER ATP-BINDING PROTEIN NATA"/>
    <property type="match status" value="1"/>
</dbReference>
<protein>
    <submittedName>
        <fullName evidence="6">Unannotated protein</fullName>
    </submittedName>
</protein>
<evidence type="ECO:0000256" key="3">
    <source>
        <dbReference type="ARBA" id="ARBA00022741"/>
    </source>
</evidence>
<sequence>MTLRVMSRDVRPSMALSGSSYRLVMDASPAANDVEVARDVNASSGDQPSISLRGLTKYYGRDRGVEDLTFEVMPGEVFGFLGPNGAGKTTALRMLVGLLGITRGSATILGTDVATAPASLRHRIGYLPGALALYGNLTGAEYLRFLARMRGRRMDRRIAELSERLNLDLTRHIHDLSKGNQQKIGVVQAFMHSPEILILDEPTAGLDPIVQREFEALIDEARQQGAAILLSSHVLSEVDHLAGRVAIVDGGHLVVVEDIATLKRRALRTIDLDFAQPVDAEPFTRLPGVTDVRSRGCQVTCTVTGAETDLFRHAAGLGVLSVRTHEPSLDQVFFALVRGGDRHADRPADEIVA</sequence>